<evidence type="ECO:0000256" key="3">
    <source>
        <dbReference type="ARBA" id="ARBA00023136"/>
    </source>
</evidence>
<dbReference type="EMBL" id="JBHRYJ010000001">
    <property type="protein sequence ID" value="MFC3675722.1"/>
    <property type="molecule type" value="Genomic_DNA"/>
</dbReference>
<evidence type="ECO:0000256" key="1">
    <source>
        <dbReference type="ARBA" id="ARBA00004370"/>
    </source>
</evidence>
<reference evidence="8" key="1">
    <citation type="journal article" date="2019" name="Int. J. Syst. Evol. Microbiol.">
        <title>The Global Catalogue of Microorganisms (GCM) 10K type strain sequencing project: providing services to taxonomists for standard genome sequencing and annotation.</title>
        <authorList>
            <consortium name="The Broad Institute Genomics Platform"/>
            <consortium name="The Broad Institute Genome Sequencing Center for Infectious Disease"/>
            <person name="Wu L."/>
            <person name="Ma J."/>
        </authorList>
    </citation>
    <scope>NUCLEOTIDE SEQUENCE [LARGE SCALE GENOMIC DNA]</scope>
    <source>
        <strain evidence="8">KCTC 42182</strain>
    </source>
</reference>
<feature type="domain" description="Outer membrane protein beta-barrel" evidence="6">
    <location>
        <begin position="13"/>
        <end position="251"/>
    </location>
</feature>
<dbReference type="SUPFAM" id="SSF56925">
    <property type="entry name" value="OMPA-like"/>
    <property type="match status" value="1"/>
</dbReference>
<dbReference type="PANTHER" id="PTHR34001:SF3">
    <property type="entry name" value="BLL7405 PROTEIN"/>
    <property type="match status" value="1"/>
</dbReference>
<keyword evidence="8" id="KW-1185">Reference proteome</keyword>
<dbReference type="PANTHER" id="PTHR34001">
    <property type="entry name" value="BLL7405 PROTEIN"/>
    <property type="match status" value="1"/>
</dbReference>
<dbReference type="Pfam" id="PF13505">
    <property type="entry name" value="OMP_b-brl"/>
    <property type="match status" value="1"/>
</dbReference>
<evidence type="ECO:0000256" key="2">
    <source>
        <dbReference type="ARBA" id="ARBA00022729"/>
    </source>
</evidence>
<comment type="caution">
    <text evidence="7">The sequence shown here is derived from an EMBL/GenBank/DDBJ whole genome shotgun (WGS) entry which is preliminary data.</text>
</comment>
<evidence type="ECO:0000313" key="8">
    <source>
        <dbReference type="Proteomes" id="UP001595711"/>
    </source>
</evidence>
<protein>
    <submittedName>
        <fullName evidence="7">Outer membrane protein</fullName>
    </submittedName>
</protein>
<comment type="similarity">
    <text evidence="4">Belongs to the Omp25/RopB family.</text>
</comment>
<gene>
    <name evidence="7" type="ORF">ACFOOQ_09230</name>
</gene>
<organism evidence="7 8">
    <name type="scientific">Ferrovibrio xuzhouensis</name>
    <dbReference type="NCBI Taxonomy" id="1576914"/>
    <lineage>
        <taxon>Bacteria</taxon>
        <taxon>Pseudomonadati</taxon>
        <taxon>Pseudomonadota</taxon>
        <taxon>Alphaproteobacteria</taxon>
        <taxon>Rhodospirillales</taxon>
        <taxon>Rhodospirillaceae</taxon>
        <taxon>Ferrovibrio</taxon>
    </lineage>
</organism>
<sequence length="254" mass="26817">MRRYLIGLAVGWACIGNVQAQTAPSIDWSGLYAGGAVGATRSQADTAMSVAKADGYFTSTDPAQIAGAGDGTLKQWRPSGSLYGGYGRQYGHVVLGVEADAGTLLFDDDRATTVGYTSSPGNSFTIRQSVKADWLATVRPRLGWAEGNWLAYVTGGLAVARLSVDTSYTDTSFSGSSRSSQDKTQLGWSIGAGGEYALGDNWSLRGEYLFTDLGRITSTSPVSETFGGNPVLAHSAELQSHAIRIGLTYRFQGL</sequence>
<evidence type="ECO:0000256" key="5">
    <source>
        <dbReference type="SAM" id="SignalP"/>
    </source>
</evidence>
<evidence type="ECO:0000259" key="6">
    <source>
        <dbReference type="Pfam" id="PF13505"/>
    </source>
</evidence>
<keyword evidence="2 5" id="KW-0732">Signal</keyword>
<evidence type="ECO:0000256" key="4">
    <source>
        <dbReference type="ARBA" id="ARBA00038306"/>
    </source>
</evidence>
<keyword evidence="3" id="KW-0472">Membrane</keyword>
<accession>A0ABV7VFA1</accession>
<comment type="subcellular location">
    <subcellularLocation>
        <location evidence="1">Membrane</location>
    </subcellularLocation>
</comment>
<dbReference type="InterPro" id="IPR011250">
    <property type="entry name" value="OMP/PagP_B-barrel"/>
</dbReference>
<dbReference type="RefSeq" id="WP_379724824.1">
    <property type="nucleotide sequence ID" value="NZ_JBHRYJ010000001.1"/>
</dbReference>
<feature type="signal peptide" evidence="5">
    <location>
        <begin position="1"/>
        <end position="20"/>
    </location>
</feature>
<dbReference type="Gene3D" id="2.40.160.20">
    <property type="match status" value="1"/>
</dbReference>
<evidence type="ECO:0000313" key="7">
    <source>
        <dbReference type="EMBL" id="MFC3675722.1"/>
    </source>
</evidence>
<feature type="chain" id="PRO_5045495249" evidence="5">
    <location>
        <begin position="21"/>
        <end position="254"/>
    </location>
</feature>
<dbReference type="InterPro" id="IPR027385">
    <property type="entry name" value="Beta-barrel_OMP"/>
</dbReference>
<dbReference type="InterPro" id="IPR051692">
    <property type="entry name" value="OMP-like"/>
</dbReference>
<name>A0ABV7VFA1_9PROT</name>
<proteinExistence type="inferred from homology"/>
<dbReference type="Proteomes" id="UP001595711">
    <property type="component" value="Unassembled WGS sequence"/>
</dbReference>